<dbReference type="RefSeq" id="WP_187574788.1">
    <property type="nucleotide sequence ID" value="NZ_CP060731.1"/>
</dbReference>
<dbReference type="PANTHER" id="PTHR10566:SF113">
    <property type="entry name" value="PROTEIN ACTIVITY OF BC1 COMPLEX KINASE 7, CHLOROPLASTIC"/>
    <property type="match status" value="1"/>
</dbReference>
<keyword evidence="2" id="KW-1133">Transmembrane helix</keyword>
<evidence type="ECO:0000313" key="5">
    <source>
        <dbReference type="Proteomes" id="UP000515838"/>
    </source>
</evidence>
<reference evidence="4 5" key="1">
    <citation type="submission" date="2020-08" db="EMBL/GenBank/DDBJ databases">
        <title>Streptomycin Non-resistant strain, P. mexicana.</title>
        <authorList>
            <person name="Ganesh-Kumar S."/>
            <person name="Zhe T."/>
            <person name="Yu Z."/>
            <person name="Min Y."/>
        </authorList>
    </citation>
    <scope>NUCLEOTIDE SEQUENCE [LARGE SCALE GENOMIC DNA]</scope>
    <source>
        <strain evidence="4 5">GTZY2</strain>
    </source>
</reference>
<dbReference type="InterPro" id="IPR050154">
    <property type="entry name" value="UbiB_kinase"/>
</dbReference>
<protein>
    <submittedName>
        <fullName evidence="4">Ubiquinone biosynthesis protein UbiB</fullName>
    </submittedName>
</protein>
<name>A0A7G9TI25_PSEMX</name>
<dbReference type="SUPFAM" id="SSF56112">
    <property type="entry name" value="Protein kinase-like (PK-like)"/>
    <property type="match status" value="1"/>
</dbReference>
<dbReference type="InterPro" id="IPR011009">
    <property type="entry name" value="Kinase-like_dom_sf"/>
</dbReference>
<comment type="similarity">
    <text evidence="1">Belongs to the protein kinase superfamily. ADCK protein kinase family.</text>
</comment>
<keyword evidence="4" id="KW-0830">Ubiquinone</keyword>
<dbReference type="AlphaFoldDB" id="A0A7G9TI25"/>
<organism evidence="4 5">
    <name type="scientific">Pseudoxanthomonas mexicana</name>
    <dbReference type="NCBI Taxonomy" id="128785"/>
    <lineage>
        <taxon>Bacteria</taxon>
        <taxon>Pseudomonadati</taxon>
        <taxon>Pseudomonadota</taxon>
        <taxon>Gammaproteobacteria</taxon>
        <taxon>Lysobacterales</taxon>
        <taxon>Lysobacteraceae</taxon>
        <taxon>Pseudoxanthomonas</taxon>
    </lineage>
</organism>
<keyword evidence="2" id="KW-0812">Transmembrane</keyword>
<dbReference type="GeneID" id="81472577"/>
<dbReference type="EMBL" id="CP060731">
    <property type="protein sequence ID" value="QNN79750.1"/>
    <property type="molecule type" value="Genomic_DNA"/>
</dbReference>
<feature type="domain" description="ABC1 atypical kinase-like" evidence="3">
    <location>
        <begin position="99"/>
        <end position="344"/>
    </location>
</feature>
<dbReference type="PANTHER" id="PTHR10566">
    <property type="entry name" value="CHAPERONE-ACTIVITY OF BC1 COMPLEX CABC1 -RELATED"/>
    <property type="match status" value="1"/>
</dbReference>
<dbReference type="CDD" id="cd05121">
    <property type="entry name" value="ABC1_ADCK3-like"/>
    <property type="match status" value="1"/>
</dbReference>
<dbReference type="Pfam" id="PF03109">
    <property type="entry name" value="ABC1"/>
    <property type="match status" value="1"/>
</dbReference>
<evidence type="ECO:0000313" key="4">
    <source>
        <dbReference type="EMBL" id="QNN79750.1"/>
    </source>
</evidence>
<sequence length="561" mass="62659">MWETLGTVRDLGRLQDIASVLIRWGFGDVVKRMGMAGVLEKAGRLLHWQAVEEGRLRMDVPTRLRCTLQDLGPTFVKLGQVLATRVDLLPPAWIDELGKLQNAVPALPWDTVLPQLREDLGAEPEAVFARVEHEPLAAASLAQAHRAWLADGSAVVLKIRRPGIRDTVEADLRLLKHLAVIVEKNLPELRRYHPQRIVQQFSASLRRELDFAAECRNAERIAHNFAGRDDIVIPRVYWQWTCERLNVQECLEGVPGRDLAAVDAMGLDRVQLARTGAGLVLKMVLEDGFFHADPHPGNIFYMPDGAIGVIDFGMVGRVTEQRRFQIVRLLHGLVVHDSAAVAEVLADWTEENNDIDEVRLQESADVFVDQYRGVPLKDLRMGAMLGDVTAMLREHGLSLPADLALMIKAFLTLEGMGRQLDPDFDMASEARPYLERAMLERFAPDVLVRRGRRTLSGLVDLLRDMPRDVHRLLQSARRGKLQMHIEVDTLRAFGEQVDRAANRLTMGIITASLVIGSSIVMNSVGGGVSNRWLMALGVLGFVGAALCGIWILFSIWRSGRR</sequence>
<feature type="transmembrane region" description="Helical" evidence="2">
    <location>
        <begin position="532"/>
        <end position="556"/>
    </location>
</feature>
<dbReference type="InterPro" id="IPR004147">
    <property type="entry name" value="ABC1_dom"/>
</dbReference>
<feature type="transmembrane region" description="Helical" evidence="2">
    <location>
        <begin position="500"/>
        <end position="520"/>
    </location>
</feature>
<evidence type="ECO:0000259" key="3">
    <source>
        <dbReference type="Pfam" id="PF03109"/>
    </source>
</evidence>
<accession>A0A7G9TI25</accession>
<dbReference type="Proteomes" id="UP000515838">
    <property type="component" value="Chromosome"/>
</dbReference>
<keyword evidence="2" id="KW-0472">Membrane</keyword>
<evidence type="ECO:0000256" key="1">
    <source>
        <dbReference type="ARBA" id="ARBA00009670"/>
    </source>
</evidence>
<proteinExistence type="inferred from homology"/>
<evidence type="ECO:0000256" key="2">
    <source>
        <dbReference type="SAM" id="Phobius"/>
    </source>
</evidence>
<gene>
    <name evidence="4" type="ORF">IAE60_16440</name>
</gene>